<dbReference type="Proteomes" id="UP000199202">
    <property type="component" value="Unassembled WGS sequence"/>
</dbReference>
<proteinExistence type="predicted"/>
<dbReference type="PIRSF" id="PIRSF038971">
    <property type="entry name" value="PhnM"/>
    <property type="match status" value="1"/>
</dbReference>
<accession>A0A1G8D361</accession>
<dbReference type="SUPFAM" id="SSF51556">
    <property type="entry name" value="Metallo-dependent hydrolases"/>
    <property type="match status" value="2"/>
</dbReference>
<dbReference type="Gene3D" id="2.30.40.10">
    <property type="entry name" value="Urease, subunit C, domain 1"/>
    <property type="match status" value="1"/>
</dbReference>
<dbReference type="GO" id="GO:0016810">
    <property type="term" value="F:hydrolase activity, acting on carbon-nitrogen (but not peptide) bonds"/>
    <property type="evidence" value="ECO:0007669"/>
    <property type="project" value="InterPro"/>
</dbReference>
<dbReference type="InterPro" id="IPR011059">
    <property type="entry name" value="Metal-dep_hydrolase_composite"/>
</dbReference>
<dbReference type="NCBIfam" id="NF011984">
    <property type="entry name" value="PRK15446.1-5"/>
    <property type="match status" value="1"/>
</dbReference>
<protein>
    <submittedName>
        <fullName evidence="1">Alpha-D-ribose 1-methylphosphonate 5-triphosphate diphosphatase</fullName>
    </submittedName>
</protein>
<evidence type="ECO:0000313" key="2">
    <source>
        <dbReference type="Proteomes" id="UP000199202"/>
    </source>
</evidence>
<dbReference type="NCBIfam" id="NF011990">
    <property type="entry name" value="PRK15446.2-6"/>
    <property type="match status" value="1"/>
</dbReference>
<dbReference type="SUPFAM" id="SSF51338">
    <property type="entry name" value="Composite domain of metallo-dependent hydrolases"/>
    <property type="match status" value="1"/>
</dbReference>
<dbReference type="GO" id="GO:0019700">
    <property type="term" value="P:organic phosphonate catabolic process"/>
    <property type="evidence" value="ECO:0007669"/>
    <property type="project" value="InterPro"/>
</dbReference>
<dbReference type="RefSeq" id="WP_090929739.1">
    <property type="nucleotide sequence ID" value="NZ_FNDJ01000002.1"/>
</dbReference>
<dbReference type="OrthoDB" id="3514520at2"/>
<dbReference type="AlphaFoldDB" id="A0A1G8D361"/>
<dbReference type="STRING" id="633440.SAMN05421869_102461"/>
<dbReference type="Gene3D" id="3.20.20.140">
    <property type="entry name" value="Metal-dependent hydrolases"/>
    <property type="match status" value="1"/>
</dbReference>
<dbReference type="PANTHER" id="PTHR43135:SF3">
    <property type="entry name" value="ALPHA-D-RIBOSE 1-METHYLPHOSPHONATE 5-TRIPHOSPHATE DIPHOSPHATASE"/>
    <property type="match status" value="1"/>
</dbReference>
<evidence type="ECO:0000313" key="1">
    <source>
        <dbReference type="EMBL" id="SDH52238.1"/>
    </source>
</evidence>
<sequence length="399" mass="41949">MSAHVRMPMRVFAHGRAVLPDRVIEDALVVTEDGLITHVGPARPGAVPAEAVDLRGALLLPGIVDTHSDGLETELRPRPGAEFEVDFGVSSFEGRVRAAGVTTVFHGVAFESHNRKGRTVDRARRIDAALRERAGSGRALVDHRTLYRLDARDAEGLAALETCLTGTPVPPPLVSFEDHTPGQGQYRDSAFYRRWLEGTEGISAEEAQRRVETLVAERDTRIGQREIALGRLAEHAALGRARLLAHDPVTEAEIDVAAANGVSVAEFPTTIEAARAARERGLRVVAGAPNVLRGGSHSGNVAAAELVAAGLVDGLSSDYLPSAPLAAALLLAERGVVTLPRAVALVTSGPASVAGLSDRGELVEGLRGDLAVVTVDRGWPTVRMTVAAADMPLLAGVGA</sequence>
<dbReference type="PANTHER" id="PTHR43135">
    <property type="entry name" value="ALPHA-D-RIBOSE 1-METHYLPHOSPHONATE 5-TRIPHOSPHATE DIPHOSPHATASE"/>
    <property type="match status" value="1"/>
</dbReference>
<dbReference type="InterPro" id="IPR032466">
    <property type="entry name" value="Metal_Hydrolase"/>
</dbReference>
<dbReference type="InterPro" id="IPR012696">
    <property type="entry name" value="PhnM"/>
</dbReference>
<dbReference type="InterPro" id="IPR051781">
    <property type="entry name" value="Metallo-dep_Hydrolase"/>
</dbReference>
<name>A0A1G8D361_9ACTN</name>
<reference evidence="1 2" key="1">
    <citation type="submission" date="2016-10" db="EMBL/GenBank/DDBJ databases">
        <authorList>
            <person name="de Groot N.N."/>
        </authorList>
    </citation>
    <scope>NUCLEOTIDE SEQUENCE [LARGE SCALE GENOMIC DNA]</scope>
    <source>
        <strain evidence="1 2">CGMCC 4.6533</strain>
    </source>
</reference>
<organism evidence="1 2">
    <name type="scientific">Nonomuraea jiangxiensis</name>
    <dbReference type="NCBI Taxonomy" id="633440"/>
    <lineage>
        <taxon>Bacteria</taxon>
        <taxon>Bacillati</taxon>
        <taxon>Actinomycetota</taxon>
        <taxon>Actinomycetes</taxon>
        <taxon>Streptosporangiales</taxon>
        <taxon>Streptosporangiaceae</taxon>
        <taxon>Nonomuraea</taxon>
    </lineage>
</organism>
<keyword evidence="2" id="KW-1185">Reference proteome</keyword>
<dbReference type="EMBL" id="FNDJ01000002">
    <property type="protein sequence ID" value="SDH52238.1"/>
    <property type="molecule type" value="Genomic_DNA"/>
</dbReference>
<gene>
    <name evidence="1" type="ORF">SAMN05421869_102461</name>
</gene>